<dbReference type="Pfam" id="PF22075">
    <property type="entry name" value="DUF6939"/>
    <property type="match status" value="1"/>
</dbReference>
<proteinExistence type="predicted"/>
<accession>A0A4S8HSD4</accession>
<name>A0A4S8HSD4_9BACT</name>
<evidence type="ECO:0000313" key="1">
    <source>
        <dbReference type="EMBL" id="THU38458.1"/>
    </source>
</evidence>
<dbReference type="InterPro" id="IPR054219">
    <property type="entry name" value="DUF6939"/>
</dbReference>
<sequence>MMIIVESKKKSLEKLSKVYPNAVILDVTSKAQMPWVKFSPFYPHGDIPVPNCSYQAMSVEGLWQGLKVFEHEDIDLKSFDNRTMKNIKRTVRKHGQVKGHRFGIGSNDILPYIEARFSIYLPAYGWILDNKLQDEIAEIKKIMQLNDVVLLDYETNTDPYNTSKPLSHAGLIQKYIQGEWPVRAIN</sequence>
<reference evidence="1 2" key="1">
    <citation type="submission" date="2019-04" db="EMBL/GenBank/DDBJ databases">
        <title>Niastella caeni sp. nov., isolated from activated sludge.</title>
        <authorList>
            <person name="Sheng M."/>
        </authorList>
    </citation>
    <scope>NUCLEOTIDE SEQUENCE [LARGE SCALE GENOMIC DNA]</scope>
    <source>
        <strain evidence="1 2">HX-2-15</strain>
    </source>
</reference>
<dbReference type="OrthoDB" id="797104at2"/>
<organism evidence="1 2">
    <name type="scientific">Niastella caeni</name>
    <dbReference type="NCBI Taxonomy" id="2569763"/>
    <lineage>
        <taxon>Bacteria</taxon>
        <taxon>Pseudomonadati</taxon>
        <taxon>Bacteroidota</taxon>
        <taxon>Chitinophagia</taxon>
        <taxon>Chitinophagales</taxon>
        <taxon>Chitinophagaceae</taxon>
        <taxon>Niastella</taxon>
    </lineage>
</organism>
<evidence type="ECO:0000313" key="2">
    <source>
        <dbReference type="Proteomes" id="UP000306918"/>
    </source>
</evidence>
<keyword evidence="2" id="KW-1185">Reference proteome</keyword>
<dbReference type="EMBL" id="STFF01000004">
    <property type="protein sequence ID" value="THU38458.1"/>
    <property type="molecule type" value="Genomic_DNA"/>
</dbReference>
<protein>
    <submittedName>
        <fullName evidence="1">Uncharacterized protein</fullName>
    </submittedName>
</protein>
<gene>
    <name evidence="1" type="ORF">FAM09_17475</name>
</gene>
<dbReference type="AlphaFoldDB" id="A0A4S8HSD4"/>
<comment type="caution">
    <text evidence="1">The sequence shown here is derived from an EMBL/GenBank/DDBJ whole genome shotgun (WGS) entry which is preliminary data.</text>
</comment>
<dbReference type="Proteomes" id="UP000306918">
    <property type="component" value="Unassembled WGS sequence"/>
</dbReference>